<dbReference type="EMBL" id="CP048261">
    <property type="protein sequence ID" value="QST82087.1"/>
    <property type="molecule type" value="Genomic_DNA"/>
</dbReference>
<organism evidence="3 4">
    <name type="scientific">Streptomyces rimosus subsp. rimosus (strain ATCC 10970 / DSM 40260 / JCM 4667 / NRRL 2234)</name>
    <dbReference type="NCBI Taxonomy" id="1265868"/>
    <lineage>
        <taxon>Bacteria</taxon>
        <taxon>Bacillati</taxon>
        <taxon>Actinomycetota</taxon>
        <taxon>Actinomycetes</taxon>
        <taxon>Kitasatosporales</taxon>
        <taxon>Streptomycetaceae</taxon>
        <taxon>Streptomyces</taxon>
    </lineage>
</organism>
<proteinExistence type="predicted"/>
<feature type="compositionally biased region" description="Basic and acidic residues" evidence="1">
    <location>
        <begin position="1"/>
        <end position="14"/>
    </location>
</feature>
<feature type="domain" description="Bacterial mobilisation" evidence="2">
    <location>
        <begin position="154"/>
        <end position="199"/>
    </location>
</feature>
<evidence type="ECO:0000313" key="4">
    <source>
        <dbReference type="Proteomes" id="UP000011074"/>
    </source>
</evidence>
<evidence type="ECO:0000259" key="2">
    <source>
        <dbReference type="Pfam" id="PF05713"/>
    </source>
</evidence>
<accession>A0A8A1UPP5</accession>
<evidence type="ECO:0000256" key="1">
    <source>
        <dbReference type="SAM" id="MobiDB-lite"/>
    </source>
</evidence>
<feature type="region of interest" description="Disordered" evidence="1">
    <location>
        <begin position="1"/>
        <end position="66"/>
    </location>
</feature>
<name>A0A8A1UPP5_STRR1</name>
<protein>
    <submittedName>
        <fullName evidence="3">MobC family plasmid mobilization relaxosome protein</fullName>
    </submittedName>
</protein>
<dbReference type="InterPro" id="IPR008687">
    <property type="entry name" value="MobC"/>
</dbReference>
<reference evidence="3" key="2">
    <citation type="submission" date="2020-01" db="EMBL/GenBank/DDBJ databases">
        <authorList>
            <person name="Algora L."/>
            <person name="Schniete J.K."/>
            <person name="MacFadyen A."/>
            <person name="Hoskisson P.A."/>
            <person name="Hunter I.S."/>
            <person name="Herron P.R."/>
        </authorList>
    </citation>
    <scope>NUCLEOTIDE SEQUENCE</scope>
    <source>
        <strain evidence="3">ATCC 10970</strain>
    </source>
</reference>
<gene>
    <name evidence="3" type="ORF">SRIM_019690</name>
</gene>
<reference evidence="3" key="1">
    <citation type="submission" date="2012-12" db="EMBL/GenBank/DDBJ databases">
        <authorList>
            <person name="Pethick F.E."/>
            <person name="MacFadyen A.C."/>
            <person name="Tang Z."/>
            <person name="Sangal V."/>
            <person name="Tze-Tze L."/>
            <person name="Chu J."/>
            <person name="Guo M."/>
            <person name="Kirby R."/>
            <person name="Hoskisson P.A."/>
            <person name="Herron P.R."/>
            <person name="Hunter I.S."/>
        </authorList>
    </citation>
    <scope>NUCLEOTIDE SEQUENCE</scope>
    <source>
        <strain evidence="3">ATCC 10970</strain>
    </source>
</reference>
<evidence type="ECO:0000313" key="3">
    <source>
        <dbReference type="EMBL" id="QST82087.1"/>
    </source>
</evidence>
<dbReference type="AlphaFoldDB" id="A0A8A1UPP5"/>
<reference evidence="3" key="3">
    <citation type="journal article" date="2021" name="bioRxiv">
        <title>Bilateral symmetry of linear streptomycete chromosomes.</title>
        <authorList>
            <person name="Algora-Gallardo L."/>
            <person name="Schniete J.K."/>
            <person name="Mark D.R."/>
            <person name="Hunter I.S."/>
            <person name="Herron P.R."/>
        </authorList>
    </citation>
    <scope>NUCLEOTIDE SEQUENCE</scope>
    <source>
        <strain evidence="3">ATCC 10970</strain>
    </source>
</reference>
<dbReference type="Pfam" id="PF05713">
    <property type="entry name" value="MobC"/>
    <property type="match status" value="1"/>
</dbReference>
<dbReference type="Proteomes" id="UP000011074">
    <property type="component" value="Chromosome"/>
</dbReference>
<sequence length="213" mass="22403">MHDSHYVSADERQEMGTTATSTARYGVGPSKGRSNGGASAPGVAEGLGHQGAPEEEQPADTSAVPLPRAADAAAVHRVARRRKREKVQRTERVDVRYSVDEKGEILAEARALNIAAAHYVGAIVMAHVHGHLALPGQRTLLDDYIDELTALRQQVAKIGHNVNQVAKKLNSGGDPHPGDTAGLAQAERTLTAAATAVRHIAAAANEAVARKAD</sequence>